<accession>A0AAW1V0S3</accession>
<evidence type="ECO:0000313" key="3">
    <source>
        <dbReference type="Proteomes" id="UP001431783"/>
    </source>
</evidence>
<dbReference type="EMBL" id="JARQZJ010000097">
    <property type="protein sequence ID" value="KAK9885800.1"/>
    <property type="molecule type" value="Genomic_DNA"/>
</dbReference>
<comment type="caution">
    <text evidence="2">The sequence shown here is derived from an EMBL/GenBank/DDBJ whole genome shotgun (WGS) entry which is preliminary data.</text>
</comment>
<proteinExistence type="predicted"/>
<feature type="compositionally biased region" description="Polar residues" evidence="1">
    <location>
        <begin position="65"/>
        <end position="77"/>
    </location>
</feature>
<sequence length="113" mass="12940">MQNFSPFSHAWKLCTYSRATPPPCSFPSPCVKRWKSKDKRRFKEFNGAFKDSVTGADHLLHTSTKTTAFDSNESSDTTNKDGKNGFLEQTEIKKHQRMGDRINILEEQVEGVR</sequence>
<dbReference type="AlphaFoldDB" id="A0AAW1V0S3"/>
<name>A0AAW1V0S3_9CUCU</name>
<evidence type="ECO:0000256" key="1">
    <source>
        <dbReference type="SAM" id="MobiDB-lite"/>
    </source>
</evidence>
<evidence type="ECO:0000313" key="2">
    <source>
        <dbReference type="EMBL" id="KAK9885800.1"/>
    </source>
</evidence>
<keyword evidence="3" id="KW-1185">Reference proteome</keyword>
<gene>
    <name evidence="2" type="ORF">WA026_013669</name>
</gene>
<feature type="region of interest" description="Disordered" evidence="1">
    <location>
        <begin position="65"/>
        <end position="86"/>
    </location>
</feature>
<dbReference type="Proteomes" id="UP001431783">
    <property type="component" value="Unassembled WGS sequence"/>
</dbReference>
<reference evidence="2 3" key="1">
    <citation type="submission" date="2023-03" db="EMBL/GenBank/DDBJ databases">
        <title>Genome insight into feeding habits of ladybird beetles.</title>
        <authorList>
            <person name="Li H.-S."/>
            <person name="Huang Y.-H."/>
            <person name="Pang H."/>
        </authorList>
    </citation>
    <scope>NUCLEOTIDE SEQUENCE [LARGE SCALE GENOMIC DNA]</scope>
    <source>
        <strain evidence="2">SYSU_2023b</strain>
        <tissue evidence="2">Whole body</tissue>
    </source>
</reference>
<protein>
    <submittedName>
        <fullName evidence="2">Uncharacterized protein</fullName>
    </submittedName>
</protein>
<organism evidence="2 3">
    <name type="scientific">Henosepilachna vigintioctopunctata</name>
    <dbReference type="NCBI Taxonomy" id="420089"/>
    <lineage>
        <taxon>Eukaryota</taxon>
        <taxon>Metazoa</taxon>
        <taxon>Ecdysozoa</taxon>
        <taxon>Arthropoda</taxon>
        <taxon>Hexapoda</taxon>
        <taxon>Insecta</taxon>
        <taxon>Pterygota</taxon>
        <taxon>Neoptera</taxon>
        <taxon>Endopterygota</taxon>
        <taxon>Coleoptera</taxon>
        <taxon>Polyphaga</taxon>
        <taxon>Cucujiformia</taxon>
        <taxon>Coccinelloidea</taxon>
        <taxon>Coccinellidae</taxon>
        <taxon>Epilachninae</taxon>
        <taxon>Epilachnini</taxon>
        <taxon>Henosepilachna</taxon>
    </lineage>
</organism>